<evidence type="ECO:0000313" key="1">
    <source>
        <dbReference type="EMBL" id="VDK58960.1"/>
    </source>
</evidence>
<name>A0A3P6RVN3_CYLGO</name>
<organism evidence="1 2">
    <name type="scientific">Cylicostephanus goldi</name>
    <name type="common">Nematode worm</name>
    <dbReference type="NCBI Taxonomy" id="71465"/>
    <lineage>
        <taxon>Eukaryota</taxon>
        <taxon>Metazoa</taxon>
        <taxon>Ecdysozoa</taxon>
        <taxon>Nematoda</taxon>
        <taxon>Chromadorea</taxon>
        <taxon>Rhabditida</taxon>
        <taxon>Rhabditina</taxon>
        <taxon>Rhabditomorpha</taxon>
        <taxon>Strongyloidea</taxon>
        <taxon>Strongylidae</taxon>
        <taxon>Cylicostephanus</taxon>
    </lineage>
</organism>
<sequence>MIPSQICNQLPQIINEKVNSKLSGLPQAVGVSQMLSLFSGALMGLGGAPSQQYVGIEVNQCKGPAASQLPIPQTAVPPAPGPAATAPVNVSPAVGPAPQIPQASYNEKPAAARGTPQRVYQTNQATTLRKIAQPSRPVAHAAPPRRYRAVPFRQGNERKTLFIPTERVKREVARIYRVTNANAVPTGVATVVRLERGAGGGYGVQPYPSAAVGGYQGQQGGFQGPPPGGFTGGSRFVGPRLPPPPPVRGAPPPTFSPPPVNLCAKCPAASGGGEDPMQFLKLLGGQLDMRKLNDLYLSLQLLNTQATSNDFTIDLSGEFSPNAQGG</sequence>
<gene>
    <name evidence="1" type="ORF">CGOC_LOCUS4496</name>
</gene>
<keyword evidence="2" id="KW-1185">Reference proteome</keyword>
<dbReference type="OrthoDB" id="5874601at2759"/>
<feature type="non-terminal residue" evidence="1">
    <location>
        <position position="326"/>
    </location>
</feature>
<evidence type="ECO:0000313" key="2">
    <source>
        <dbReference type="Proteomes" id="UP000271889"/>
    </source>
</evidence>
<accession>A0A3P6RVN3</accession>
<dbReference type="Proteomes" id="UP000271889">
    <property type="component" value="Unassembled WGS sequence"/>
</dbReference>
<reference evidence="1 2" key="1">
    <citation type="submission" date="2018-11" db="EMBL/GenBank/DDBJ databases">
        <authorList>
            <consortium name="Pathogen Informatics"/>
        </authorList>
    </citation>
    <scope>NUCLEOTIDE SEQUENCE [LARGE SCALE GENOMIC DNA]</scope>
</reference>
<protein>
    <submittedName>
        <fullName evidence="1">Uncharacterized protein</fullName>
    </submittedName>
</protein>
<dbReference type="AlphaFoldDB" id="A0A3P6RVN3"/>
<proteinExistence type="predicted"/>
<dbReference type="EMBL" id="UYRV01012514">
    <property type="protein sequence ID" value="VDK58960.1"/>
    <property type="molecule type" value="Genomic_DNA"/>
</dbReference>